<evidence type="ECO:0000256" key="4">
    <source>
        <dbReference type="SAM" id="MobiDB-lite"/>
    </source>
</evidence>
<keyword evidence="2" id="KW-0963">Cytoplasm</keyword>
<feature type="compositionally biased region" description="Polar residues" evidence="4">
    <location>
        <begin position="384"/>
        <end position="399"/>
    </location>
</feature>
<keyword evidence="3" id="KW-0479">Metal-binding</keyword>
<dbReference type="InterPro" id="IPR001478">
    <property type="entry name" value="PDZ"/>
</dbReference>
<feature type="compositionally biased region" description="Pro residues" evidence="4">
    <location>
        <begin position="294"/>
        <end position="303"/>
    </location>
</feature>
<dbReference type="Gene3D" id="2.30.42.10">
    <property type="match status" value="1"/>
</dbReference>
<dbReference type="PROSITE" id="PS50106">
    <property type="entry name" value="PDZ"/>
    <property type="match status" value="1"/>
</dbReference>
<feature type="region of interest" description="Disordered" evidence="4">
    <location>
        <begin position="93"/>
        <end position="112"/>
    </location>
</feature>
<dbReference type="EMBL" id="JBJQND010000005">
    <property type="protein sequence ID" value="KAL3876637.1"/>
    <property type="molecule type" value="Genomic_DNA"/>
</dbReference>
<reference evidence="6 7" key="1">
    <citation type="submission" date="2024-11" db="EMBL/GenBank/DDBJ databases">
        <title>Chromosome-level genome assembly of the freshwater bivalve Anodonta woodiana.</title>
        <authorList>
            <person name="Chen X."/>
        </authorList>
    </citation>
    <scope>NUCLEOTIDE SEQUENCE [LARGE SCALE GENOMIC DNA]</scope>
    <source>
        <strain evidence="6">MN2024</strain>
        <tissue evidence="6">Gills</tissue>
    </source>
</reference>
<feature type="compositionally biased region" description="Basic and acidic residues" evidence="4">
    <location>
        <begin position="477"/>
        <end position="504"/>
    </location>
</feature>
<dbReference type="PANTHER" id="PTHR24214:SF38">
    <property type="entry name" value="PDZ AND LIM DOMAIN PROTEIN ZASP-RELATED"/>
    <property type="match status" value="1"/>
</dbReference>
<dbReference type="PANTHER" id="PTHR24214">
    <property type="entry name" value="PDZ AND LIM DOMAIN PROTEIN ZASP"/>
    <property type="match status" value="1"/>
</dbReference>
<accession>A0ABD3WV58</accession>
<comment type="subcellular location">
    <subcellularLocation>
        <location evidence="1">Cytoplasm</location>
    </subcellularLocation>
</comment>
<keyword evidence="3" id="KW-0440">LIM domain</keyword>
<feature type="region of interest" description="Disordered" evidence="4">
    <location>
        <begin position="188"/>
        <end position="219"/>
    </location>
</feature>
<evidence type="ECO:0000256" key="3">
    <source>
        <dbReference type="ARBA" id="ARBA00023038"/>
    </source>
</evidence>
<keyword evidence="3" id="KW-0862">Zinc</keyword>
<dbReference type="InterPro" id="IPR036034">
    <property type="entry name" value="PDZ_sf"/>
</dbReference>
<feature type="region of interest" description="Disordered" evidence="4">
    <location>
        <begin position="122"/>
        <end position="146"/>
    </location>
</feature>
<feature type="compositionally biased region" description="Basic and acidic residues" evidence="4">
    <location>
        <begin position="348"/>
        <end position="369"/>
    </location>
</feature>
<proteinExistence type="predicted"/>
<dbReference type="AlphaFoldDB" id="A0ABD3WV58"/>
<feature type="compositionally biased region" description="Basic and acidic residues" evidence="4">
    <location>
        <begin position="326"/>
        <end position="338"/>
    </location>
</feature>
<evidence type="ECO:0000256" key="1">
    <source>
        <dbReference type="ARBA" id="ARBA00004496"/>
    </source>
</evidence>
<gene>
    <name evidence="6" type="ORF">ACJMK2_034452</name>
</gene>
<dbReference type="FunFam" id="2.30.42.10:FF:000055">
    <property type="entry name" value="PDZ and LIM domain protein 3"/>
    <property type="match status" value="1"/>
</dbReference>
<dbReference type="CDD" id="cd23068">
    <property type="entry name" value="PDZ_ZASP52-like"/>
    <property type="match status" value="1"/>
</dbReference>
<organism evidence="6 7">
    <name type="scientific">Sinanodonta woodiana</name>
    <name type="common">Chinese pond mussel</name>
    <name type="synonym">Anodonta woodiana</name>
    <dbReference type="NCBI Taxonomy" id="1069815"/>
    <lineage>
        <taxon>Eukaryota</taxon>
        <taxon>Metazoa</taxon>
        <taxon>Spiralia</taxon>
        <taxon>Lophotrochozoa</taxon>
        <taxon>Mollusca</taxon>
        <taxon>Bivalvia</taxon>
        <taxon>Autobranchia</taxon>
        <taxon>Heteroconchia</taxon>
        <taxon>Palaeoheterodonta</taxon>
        <taxon>Unionida</taxon>
        <taxon>Unionoidea</taxon>
        <taxon>Unionidae</taxon>
        <taxon>Unioninae</taxon>
        <taxon>Sinanodonta</taxon>
    </lineage>
</organism>
<dbReference type="InterPro" id="IPR050604">
    <property type="entry name" value="PDZ-LIM_domain"/>
</dbReference>
<evidence type="ECO:0000313" key="6">
    <source>
        <dbReference type="EMBL" id="KAL3876637.1"/>
    </source>
</evidence>
<protein>
    <recommendedName>
        <fullName evidence="5">PDZ domain-containing protein</fullName>
    </recommendedName>
</protein>
<comment type="caution">
    <text evidence="6">The sequence shown here is derived from an EMBL/GenBank/DDBJ whole genome shotgun (WGS) entry which is preliminary data.</text>
</comment>
<dbReference type="Pfam" id="PF00595">
    <property type="entry name" value="PDZ"/>
    <property type="match status" value="1"/>
</dbReference>
<evidence type="ECO:0000259" key="5">
    <source>
        <dbReference type="PROSITE" id="PS50106"/>
    </source>
</evidence>
<evidence type="ECO:0000256" key="2">
    <source>
        <dbReference type="ARBA" id="ARBA00022490"/>
    </source>
</evidence>
<feature type="compositionally biased region" description="Low complexity" evidence="4">
    <location>
        <begin position="400"/>
        <end position="441"/>
    </location>
</feature>
<dbReference type="GO" id="GO:0005737">
    <property type="term" value="C:cytoplasm"/>
    <property type="evidence" value="ECO:0007669"/>
    <property type="project" value="UniProtKB-SubCell"/>
</dbReference>
<feature type="region of interest" description="Disordered" evidence="4">
    <location>
        <begin position="231"/>
        <end position="525"/>
    </location>
</feature>
<feature type="compositionally biased region" description="Pro residues" evidence="4">
    <location>
        <begin position="128"/>
        <end position="142"/>
    </location>
</feature>
<name>A0ABD3WV58_SINWO</name>
<dbReference type="Proteomes" id="UP001634394">
    <property type="component" value="Unassembled WGS sequence"/>
</dbReference>
<feature type="domain" description="PDZ" evidence="5">
    <location>
        <begin position="5"/>
        <end position="87"/>
    </location>
</feature>
<dbReference type="SUPFAM" id="SSF50156">
    <property type="entry name" value="PDZ domain-like"/>
    <property type="match status" value="1"/>
</dbReference>
<feature type="compositionally biased region" description="Basic and acidic residues" evidence="4">
    <location>
        <begin position="459"/>
        <end position="468"/>
    </location>
</feature>
<keyword evidence="7" id="KW-1185">Reference proteome</keyword>
<sequence length="525" mass="58543">MIRLTVHLDRDSFESPWGFRLQGGKDLNQPLTVQRVFTNSPAEGELQRGDVILLINGRDASSFTHKQALDQIKFGGGQIDLVVDRPPSGSIHIKPITHQSPTRAPSLPSPTKVPTLSPILFPSRAQPAGPPSPTKSTMPPPQGAGFSPKKVTLNKLGGGDLNFGTDFVHGYKPQVVVLPASTPATMSRGYDSPDYASRSAAPDDRGVSEEQFPGVEDRKRAFMKNESYVSPHIEYDEDDYPTSPVRVRQKLFSEEKSKAARSSGKKVVLSTPNQPVPAFGFDYTKPRPYQPAMKPQPPSPAPKPASKKPEPYAPPVKSAVQAILQDEQKQSRGQDKPDAGPAWGSTLKTEKRELKPWEKEQLQQEEFNKKQARGFQPDFDENDASPSYQSPRQNIIQIKTQSTARQQSASQPQQQQQQQQQQKQQTYQPQQQAPVQSSASTKPAVPGERDWNQSYVYKMLHEETKTERQVYPGSKQEPTRHTEVKTRDTYETQRPGEEPRRTVKETFSTSSLPPRLDDALGMSDF</sequence>
<dbReference type="SMART" id="SM00228">
    <property type="entry name" value="PDZ"/>
    <property type="match status" value="1"/>
</dbReference>
<evidence type="ECO:0000313" key="7">
    <source>
        <dbReference type="Proteomes" id="UP001634394"/>
    </source>
</evidence>